<evidence type="ECO:0000313" key="1">
    <source>
        <dbReference type="EMBL" id="GMI19169.1"/>
    </source>
</evidence>
<dbReference type="PANTHER" id="PTHR21228">
    <property type="entry name" value="FAST LEU-RICH DOMAIN-CONTAINING"/>
    <property type="match status" value="1"/>
</dbReference>
<dbReference type="InterPro" id="IPR050870">
    <property type="entry name" value="FAST_kinase"/>
</dbReference>
<accession>A0ABQ6M466</accession>
<dbReference type="PANTHER" id="PTHR21228:SF40">
    <property type="entry name" value="LD45607P"/>
    <property type="match status" value="1"/>
</dbReference>
<proteinExistence type="predicted"/>
<evidence type="ECO:0000313" key="2">
    <source>
        <dbReference type="Proteomes" id="UP001165060"/>
    </source>
</evidence>
<protein>
    <submittedName>
        <fullName evidence="1">Uncharacterized protein</fullName>
    </submittedName>
</protein>
<organism evidence="1 2">
    <name type="scientific">Tetraparma gracilis</name>
    <dbReference type="NCBI Taxonomy" id="2962635"/>
    <lineage>
        <taxon>Eukaryota</taxon>
        <taxon>Sar</taxon>
        <taxon>Stramenopiles</taxon>
        <taxon>Ochrophyta</taxon>
        <taxon>Bolidophyceae</taxon>
        <taxon>Parmales</taxon>
        <taxon>Triparmaceae</taxon>
        <taxon>Tetraparma</taxon>
    </lineage>
</organism>
<sequence length="377" mass="40869">GAFLDGVEKRERWEVTNAKRSVGAPRLARALAELGRSAPGLVGAIEGSGKFGEGRAGRAIRANKRLAAVAWRDRKGLMEVYDEDGGDFNPVCYATLANRMGRLMGRDVQALKRDAGYRRFLGELPAQIERGDLRTVSAIAHALAKLREPGAAEALDAVQERAPEVAAEGAPLQVGNLLWALAKLGRDPGGEAMCAADGRGAELADGGGPGVVANVAWAAAAAGRDAPGLLGEVRRRGGWLAKKGEVRQIAKVLESFMKLRREPGSELLDAVNKRGEWVVRTGYSQAVVVILRAFVKAKRPAPDLMDRLEFYGEELLEAPSSDFKDAKDFAWAFKKMGREVPHWLRGGIDKAHELNVQKGYDLKWPLQRELGTGREFS</sequence>
<dbReference type="EMBL" id="BRYB01003691">
    <property type="protein sequence ID" value="GMI19169.1"/>
    <property type="molecule type" value="Genomic_DNA"/>
</dbReference>
<comment type="caution">
    <text evidence="1">The sequence shown here is derived from an EMBL/GenBank/DDBJ whole genome shotgun (WGS) entry which is preliminary data.</text>
</comment>
<keyword evidence="2" id="KW-1185">Reference proteome</keyword>
<dbReference type="Proteomes" id="UP001165060">
    <property type="component" value="Unassembled WGS sequence"/>
</dbReference>
<name>A0ABQ6M466_9STRA</name>
<gene>
    <name evidence="1" type="ORF">TeGR_g8006</name>
</gene>
<feature type="non-terminal residue" evidence="1">
    <location>
        <position position="1"/>
    </location>
</feature>
<reference evidence="1 2" key="1">
    <citation type="journal article" date="2023" name="Commun. Biol.">
        <title>Genome analysis of Parmales, the sister group of diatoms, reveals the evolutionary specialization of diatoms from phago-mixotrophs to photoautotrophs.</title>
        <authorList>
            <person name="Ban H."/>
            <person name="Sato S."/>
            <person name="Yoshikawa S."/>
            <person name="Yamada K."/>
            <person name="Nakamura Y."/>
            <person name="Ichinomiya M."/>
            <person name="Sato N."/>
            <person name="Blanc-Mathieu R."/>
            <person name="Endo H."/>
            <person name="Kuwata A."/>
            <person name="Ogata H."/>
        </authorList>
    </citation>
    <scope>NUCLEOTIDE SEQUENCE [LARGE SCALE GENOMIC DNA]</scope>
</reference>